<protein>
    <recommendedName>
        <fullName evidence="5">HTH marR-type domain-containing protein</fullName>
    </recommendedName>
</protein>
<dbReference type="InterPro" id="IPR000835">
    <property type="entry name" value="HTH_MarR-typ"/>
</dbReference>
<dbReference type="SMART" id="SM00347">
    <property type="entry name" value="HTH_MARR"/>
    <property type="match status" value="1"/>
</dbReference>
<evidence type="ECO:0000259" key="5">
    <source>
        <dbReference type="PROSITE" id="PS50995"/>
    </source>
</evidence>
<evidence type="ECO:0000256" key="3">
    <source>
        <dbReference type="ARBA" id="ARBA00023163"/>
    </source>
</evidence>
<sequence length="187" mass="19987">MPLGEIVPQRPATGRAPGVAATSGTTPGAPAKAGTATAAARPAPTAKQCRPENLAGELRIGIFRSARRLRAERGAADLPDHQFSVLAWIHIDGPMTPGALAERQHVQPPSMTRTVNALAELGFVTKAEHPNDGRQVVVSLTEKGAAEVTETRRRRDQWLTRRLTAFTPAERATLAEAAQLLRRLAAE</sequence>
<keyword evidence="3" id="KW-0804">Transcription</keyword>
<feature type="domain" description="HTH marR-type" evidence="5">
    <location>
        <begin position="55"/>
        <end position="186"/>
    </location>
</feature>
<dbReference type="PROSITE" id="PS50995">
    <property type="entry name" value="HTH_MARR_2"/>
    <property type="match status" value="1"/>
</dbReference>
<evidence type="ECO:0000256" key="4">
    <source>
        <dbReference type="SAM" id="MobiDB-lite"/>
    </source>
</evidence>
<reference evidence="6 7" key="1">
    <citation type="submission" date="2013-10" db="EMBL/GenBank/DDBJ databases">
        <authorList>
            <person name="Wang G."/>
            <person name="Zhuang W."/>
        </authorList>
    </citation>
    <scope>NUCLEOTIDE SEQUENCE [LARGE SCALE GENOMIC DNA]</scope>
    <source>
        <strain evidence="6 7">DSM 20118</strain>
    </source>
</reference>
<dbReference type="InterPro" id="IPR036390">
    <property type="entry name" value="WH_DNA-bd_sf"/>
</dbReference>
<dbReference type="AlphaFoldDB" id="A0A0A0B9Z3"/>
<dbReference type="RefSeq" id="WP_084142684.1">
    <property type="nucleotide sequence ID" value="NZ_AXNT01000065.1"/>
</dbReference>
<evidence type="ECO:0000256" key="2">
    <source>
        <dbReference type="ARBA" id="ARBA00023125"/>
    </source>
</evidence>
<evidence type="ECO:0000313" key="6">
    <source>
        <dbReference type="EMBL" id="KGM02106.1"/>
    </source>
</evidence>
<dbReference type="InterPro" id="IPR023187">
    <property type="entry name" value="Tscrpt_reg_MarR-type_CS"/>
</dbReference>
<dbReference type="STRING" id="1408250.Q760_15325"/>
<feature type="compositionally biased region" description="Low complexity" evidence="4">
    <location>
        <begin position="16"/>
        <end position="46"/>
    </location>
</feature>
<dbReference type="EMBL" id="AXNT01000065">
    <property type="protein sequence ID" value="KGM02106.1"/>
    <property type="molecule type" value="Genomic_DNA"/>
</dbReference>
<evidence type="ECO:0000313" key="7">
    <source>
        <dbReference type="Proteomes" id="UP000029833"/>
    </source>
</evidence>
<dbReference type="SUPFAM" id="SSF46785">
    <property type="entry name" value="Winged helix' DNA-binding domain"/>
    <property type="match status" value="1"/>
</dbReference>
<dbReference type="GO" id="GO:0003677">
    <property type="term" value="F:DNA binding"/>
    <property type="evidence" value="ECO:0007669"/>
    <property type="project" value="UniProtKB-KW"/>
</dbReference>
<organism evidence="6 7">
    <name type="scientific">Cellulomonas cellasea DSM 20118</name>
    <dbReference type="NCBI Taxonomy" id="1408250"/>
    <lineage>
        <taxon>Bacteria</taxon>
        <taxon>Bacillati</taxon>
        <taxon>Actinomycetota</taxon>
        <taxon>Actinomycetes</taxon>
        <taxon>Micrococcales</taxon>
        <taxon>Cellulomonadaceae</taxon>
        <taxon>Cellulomonas</taxon>
    </lineage>
</organism>
<feature type="region of interest" description="Disordered" evidence="4">
    <location>
        <begin position="1"/>
        <end position="47"/>
    </location>
</feature>
<dbReference type="OrthoDB" id="9804055at2"/>
<name>A0A0A0B9Z3_9CELL</name>
<dbReference type="PROSITE" id="PS01117">
    <property type="entry name" value="HTH_MARR_1"/>
    <property type="match status" value="1"/>
</dbReference>
<dbReference type="PANTHER" id="PTHR39515:SF2">
    <property type="entry name" value="HTH-TYPE TRANSCRIPTIONAL REGULATOR RV0880"/>
    <property type="match status" value="1"/>
</dbReference>
<gene>
    <name evidence="6" type="ORF">Q760_15325</name>
</gene>
<dbReference type="Proteomes" id="UP000029833">
    <property type="component" value="Unassembled WGS sequence"/>
</dbReference>
<dbReference type="InterPro" id="IPR052526">
    <property type="entry name" value="HTH-type_Bedaq_tolerance"/>
</dbReference>
<keyword evidence="2" id="KW-0238">DNA-binding</keyword>
<accession>A0A0A0B9Z3</accession>
<proteinExistence type="predicted"/>
<keyword evidence="7" id="KW-1185">Reference proteome</keyword>
<dbReference type="PANTHER" id="PTHR39515">
    <property type="entry name" value="CONSERVED PROTEIN"/>
    <property type="match status" value="1"/>
</dbReference>
<comment type="caution">
    <text evidence="6">The sequence shown here is derived from an EMBL/GenBank/DDBJ whole genome shotgun (WGS) entry which is preliminary data.</text>
</comment>
<dbReference type="InterPro" id="IPR036388">
    <property type="entry name" value="WH-like_DNA-bd_sf"/>
</dbReference>
<dbReference type="Pfam" id="PF12802">
    <property type="entry name" value="MarR_2"/>
    <property type="match status" value="1"/>
</dbReference>
<dbReference type="Gene3D" id="1.10.10.10">
    <property type="entry name" value="Winged helix-like DNA-binding domain superfamily/Winged helix DNA-binding domain"/>
    <property type="match status" value="1"/>
</dbReference>
<evidence type="ECO:0000256" key="1">
    <source>
        <dbReference type="ARBA" id="ARBA00023015"/>
    </source>
</evidence>
<keyword evidence="1" id="KW-0805">Transcription regulation</keyword>
<dbReference type="GO" id="GO:0003700">
    <property type="term" value="F:DNA-binding transcription factor activity"/>
    <property type="evidence" value="ECO:0007669"/>
    <property type="project" value="InterPro"/>
</dbReference>